<feature type="region of interest" description="Disordered" evidence="1">
    <location>
        <begin position="1"/>
        <end position="34"/>
    </location>
</feature>
<feature type="region of interest" description="Disordered" evidence="1">
    <location>
        <begin position="85"/>
        <end position="124"/>
    </location>
</feature>
<gene>
    <name evidence="2" type="ORF">Pmani_034865</name>
</gene>
<protein>
    <submittedName>
        <fullName evidence="2">Uncharacterized protein</fullName>
    </submittedName>
</protein>
<feature type="compositionally biased region" description="Basic and acidic residues" evidence="1">
    <location>
        <begin position="92"/>
        <end position="124"/>
    </location>
</feature>
<evidence type="ECO:0000313" key="3">
    <source>
        <dbReference type="Proteomes" id="UP001292094"/>
    </source>
</evidence>
<sequence length="124" mass="13818">MKSPGWKARECWGNIGGGEEKREGRKTKRGRRKWEERSEVVVRQGVGREVGGKDELGGKDEVWVVGVEVEVREESVGKREAIKKGAGTQEWKGMRERARDRVLGKGGESQEGRGKEGDREGKGV</sequence>
<proteinExistence type="predicted"/>
<keyword evidence="3" id="KW-1185">Reference proteome</keyword>
<evidence type="ECO:0000313" key="2">
    <source>
        <dbReference type="EMBL" id="KAK4292369.1"/>
    </source>
</evidence>
<evidence type="ECO:0000256" key="1">
    <source>
        <dbReference type="SAM" id="MobiDB-lite"/>
    </source>
</evidence>
<organism evidence="2 3">
    <name type="scientific">Petrolisthes manimaculis</name>
    <dbReference type="NCBI Taxonomy" id="1843537"/>
    <lineage>
        <taxon>Eukaryota</taxon>
        <taxon>Metazoa</taxon>
        <taxon>Ecdysozoa</taxon>
        <taxon>Arthropoda</taxon>
        <taxon>Crustacea</taxon>
        <taxon>Multicrustacea</taxon>
        <taxon>Malacostraca</taxon>
        <taxon>Eumalacostraca</taxon>
        <taxon>Eucarida</taxon>
        <taxon>Decapoda</taxon>
        <taxon>Pleocyemata</taxon>
        <taxon>Anomura</taxon>
        <taxon>Galatheoidea</taxon>
        <taxon>Porcellanidae</taxon>
        <taxon>Petrolisthes</taxon>
    </lineage>
</organism>
<reference evidence="2" key="1">
    <citation type="submission" date="2023-11" db="EMBL/GenBank/DDBJ databases">
        <title>Genome assemblies of two species of porcelain crab, Petrolisthes cinctipes and Petrolisthes manimaculis (Anomura: Porcellanidae).</title>
        <authorList>
            <person name="Angst P."/>
        </authorList>
    </citation>
    <scope>NUCLEOTIDE SEQUENCE</scope>
    <source>
        <strain evidence="2">PB745_02</strain>
        <tissue evidence="2">Gill</tissue>
    </source>
</reference>
<dbReference type="EMBL" id="JAWZYT010004853">
    <property type="protein sequence ID" value="KAK4292369.1"/>
    <property type="molecule type" value="Genomic_DNA"/>
</dbReference>
<dbReference type="AlphaFoldDB" id="A0AAE1TR42"/>
<dbReference type="Proteomes" id="UP001292094">
    <property type="component" value="Unassembled WGS sequence"/>
</dbReference>
<name>A0AAE1TR42_9EUCA</name>
<comment type="caution">
    <text evidence="2">The sequence shown here is derived from an EMBL/GenBank/DDBJ whole genome shotgun (WGS) entry which is preliminary data.</text>
</comment>
<accession>A0AAE1TR42</accession>